<feature type="domain" description="DUF4124" evidence="3">
    <location>
        <begin position="14"/>
        <end position="51"/>
    </location>
</feature>
<evidence type="ECO:0000256" key="1">
    <source>
        <dbReference type="SAM" id="MobiDB-lite"/>
    </source>
</evidence>
<dbReference type="RefSeq" id="WP_377002776.1">
    <property type="nucleotide sequence ID" value="NZ_JBHSGG010000002.1"/>
</dbReference>
<feature type="region of interest" description="Disordered" evidence="1">
    <location>
        <begin position="33"/>
        <end position="74"/>
    </location>
</feature>
<protein>
    <submittedName>
        <fullName evidence="4">DUF4124 domain-containing protein</fullName>
    </submittedName>
</protein>
<evidence type="ECO:0000256" key="2">
    <source>
        <dbReference type="SAM" id="SignalP"/>
    </source>
</evidence>
<accession>A0ABV9NEM5</accession>
<dbReference type="EMBL" id="JBHSGG010000002">
    <property type="protein sequence ID" value="MFC4726822.1"/>
    <property type="molecule type" value="Genomic_DNA"/>
</dbReference>
<keyword evidence="2" id="KW-0732">Signal</keyword>
<feature type="signal peptide" evidence="2">
    <location>
        <begin position="1"/>
        <end position="21"/>
    </location>
</feature>
<evidence type="ECO:0000313" key="5">
    <source>
        <dbReference type="Proteomes" id="UP001595892"/>
    </source>
</evidence>
<dbReference type="Pfam" id="PF13511">
    <property type="entry name" value="DUF4124"/>
    <property type="match status" value="1"/>
</dbReference>
<sequence length="135" mass="14210">MPAVRLVSIALAGLLPLAASAQQDRIYTWTDADGVTHYSGSPPPAGRYEERTFTRSGASGSVQRDDDASAAADPMAENCNRARENLELLGRDVSVMVDTNGDGTPDSPLSDTDRANQLELANAQVRAYCAADGAP</sequence>
<proteinExistence type="predicted"/>
<comment type="caution">
    <text evidence="4">The sequence shown here is derived from an EMBL/GenBank/DDBJ whole genome shotgun (WGS) entry which is preliminary data.</text>
</comment>
<name>A0ABV9NEM5_9GAMM</name>
<dbReference type="Proteomes" id="UP001595892">
    <property type="component" value="Unassembled WGS sequence"/>
</dbReference>
<keyword evidence="5" id="KW-1185">Reference proteome</keyword>
<evidence type="ECO:0000259" key="3">
    <source>
        <dbReference type="Pfam" id="PF13511"/>
    </source>
</evidence>
<feature type="chain" id="PRO_5047539719" evidence="2">
    <location>
        <begin position="22"/>
        <end position="135"/>
    </location>
</feature>
<evidence type="ECO:0000313" key="4">
    <source>
        <dbReference type="EMBL" id="MFC4726822.1"/>
    </source>
</evidence>
<organism evidence="4 5">
    <name type="scientific">Coralloluteibacterium thermophilum</name>
    <dbReference type="NCBI Taxonomy" id="2707049"/>
    <lineage>
        <taxon>Bacteria</taxon>
        <taxon>Pseudomonadati</taxon>
        <taxon>Pseudomonadota</taxon>
        <taxon>Gammaproteobacteria</taxon>
        <taxon>Lysobacterales</taxon>
        <taxon>Lysobacteraceae</taxon>
        <taxon>Coralloluteibacterium</taxon>
    </lineage>
</organism>
<dbReference type="InterPro" id="IPR025392">
    <property type="entry name" value="DUF4124"/>
</dbReference>
<gene>
    <name evidence="4" type="ORF">ACFO3Q_01335</name>
</gene>
<reference evidence="5" key="1">
    <citation type="journal article" date="2019" name="Int. J. Syst. Evol. Microbiol.">
        <title>The Global Catalogue of Microorganisms (GCM) 10K type strain sequencing project: providing services to taxonomists for standard genome sequencing and annotation.</title>
        <authorList>
            <consortium name="The Broad Institute Genomics Platform"/>
            <consortium name="The Broad Institute Genome Sequencing Center for Infectious Disease"/>
            <person name="Wu L."/>
            <person name="Ma J."/>
        </authorList>
    </citation>
    <scope>NUCLEOTIDE SEQUENCE [LARGE SCALE GENOMIC DNA]</scope>
    <source>
        <strain evidence="5">CGMCC 1.13574</strain>
    </source>
</reference>